<sequence length="164" mass="18733">MARYRYNSRSTTRTTAMLYDHISLHLDEHYPPGLPECHAAHHIGYYYAWAVSQNLHSEAAAALDGFADMQSGRISGAAFVLERLNGGIDTACFNDLGNRFTRYYYADEDEGYGHFMTDYFAALGLETQNDFYRTPDNAACRQRLDAVFQTAFDRWQATLMPSER</sequence>
<dbReference type="InterPro" id="IPR057154">
    <property type="entry name" value="DUF7832"/>
</dbReference>
<name>A0A9X4E477_9NEIS</name>
<evidence type="ECO:0000313" key="2">
    <source>
        <dbReference type="EMBL" id="MDD9328429.1"/>
    </source>
</evidence>
<proteinExistence type="predicted"/>
<evidence type="ECO:0000313" key="4">
    <source>
        <dbReference type="Proteomes" id="UP001149607"/>
    </source>
</evidence>
<dbReference type="EMBL" id="JAPQFL010000006">
    <property type="protein sequence ID" value="MDD9328429.1"/>
    <property type="molecule type" value="Genomic_DNA"/>
</dbReference>
<dbReference type="AlphaFoldDB" id="A0A9X4E477"/>
<keyword evidence="4" id="KW-1185">Reference proteome</keyword>
<reference evidence="3" key="2">
    <citation type="submission" date="2024-02" db="EMBL/GenBank/DDBJ databases">
        <title>Neisseria leonii sp. nov.</title>
        <authorList>
            <person name="Boutroux M."/>
            <person name="Favre-Rochex S."/>
            <person name="Gorgette O."/>
            <person name="Touak G."/>
            <person name="Muhle E."/>
            <person name="Chesneau O."/>
            <person name="Clermont D."/>
            <person name="Rahi P."/>
        </authorList>
    </citation>
    <scope>NUCLEOTIDE SEQUENCE</scope>
    <source>
        <strain evidence="3">51.81</strain>
    </source>
</reference>
<dbReference type="RefSeq" id="WP_274585512.1">
    <property type="nucleotide sequence ID" value="NZ_CP146598.1"/>
</dbReference>
<dbReference type="Pfam" id="PF25191">
    <property type="entry name" value="DUF7832"/>
    <property type="match status" value="1"/>
</dbReference>
<accession>A0A9X4E477</accession>
<gene>
    <name evidence="2" type="ORF">ORY91_001856</name>
    <name evidence="3" type="ORF">V9W64_03570</name>
</gene>
<reference evidence="2" key="1">
    <citation type="submission" date="2022-10" db="EMBL/GenBank/DDBJ databases">
        <authorList>
            <person name="Boutroux M."/>
        </authorList>
    </citation>
    <scope>NUCLEOTIDE SEQUENCE</scope>
    <source>
        <strain evidence="2">51.81</strain>
    </source>
</reference>
<protein>
    <recommendedName>
        <fullName evidence="1">DUF7832 domain-containing protein</fullName>
    </recommendedName>
</protein>
<feature type="domain" description="DUF7832" evidence="1">
    <location>
        <begin position="19"/>
        <end position="126"/>
    </location>
</feature>
<evidence type="ECO:0000259" key="1">
    <source>
        <dbReference type="Pfam" id="PF25191"/>
    </source>
</evidence>
<dbReference type="Proteomes" id="UP001149607">
    <property type="component" value="Chromosome"/>
</dbReference>
<dbReference type="EMBL" id="CP146598">
    <property type="protein sequence ID" value="WWY03823.1"/>
    <property type="molecule type" value="Genomic_DNA"/>
</dbReference>
<organism evidence="2">
    <name type="scientific">Neisseria leonii</name>
    <dbReference type="NCBI Taxonomy" id="2995413"/>
    <lineage>
        <taxon>Bacteria</taxon>
        <taxon>Pseudomonadati</taxon>
        <taxon>Pseudomonadota</taxon>
        <taxon>Betaproteobacteria</taxon>
        <taxon>Neisseriales</taxon>
        <taxon>Neisseriaceae</taxon>
        <taxon>Neisseria</taxon>
    </lineage>
</organism>
<evidence type="ECO:0000313" key="3">
    <source>
        <dbReference type="EMBL" id="WWY03823.1"/>
    </source>
</evidence>